<keyword evidence="7" id="KW-0732">Signal</keyword>
<evidence type="ECO:0000256" key="5">
    <source>
        <dbReference type="SAM" id="Coils"/>
    </source>
</evidence>
<dbReference type="InterPro" id="IPR000774">
    <property type="entry name" value="PPIase_FKBP_N"/>
</dbReference>
<organism evidence="9 10">
    <name type="scientific">Serratia proteamaculans</name>
    <dbReference type="NCBI Taxonomy" id="28151"/>
    <lineage>
        <taxon>Bacteria</taxon>
        <taxon>Pseudomonadati</taxon>
        <taxon>Pseudomonadota</taxon>
        <taxon>Gammaproteobacteria</taxon>
        <taxon>Enterobacterales</taxon>
        <taxon>Yersiniaceae</taxon>
        <taxon>Serratia</taxon>
    </lineage>
</organism>
<keyword evidence="4 9" id="KW-0413">Isomerase</keyword>
<dbReference type="PROSITE" id="PS50059">
    <property type="entry name" value="FKBP_PPIASE"/>
    <property type="match status" value="1"/>
</dbReference>
<feature type="region of interest" description="Disordered" evidence="6">
    <location>
        <begin position="38"/>
        <end position="82"/>
    </location>
</feature>
<comment type="catalytic activity">
    <reaction evidence="1 4">
        <text>[protein]-peptidylproline (omega=180) = [protein]-peptidylproline (omega=0)</text>
        <dbReference type="Rhea" id="RHEA:16237"/>
        <dbReference type="Rhea" id="RHEA-COMP:10747"/>
        <dbReference type="Rhea" id="RHEA-COMP:10748"/>
        <dbReference type="ChEBI" id="CHEBI:83833"/>
        <dbReference type="ChEBI" id="CHEBI:83834"/>
        <dbReference type="EC" id="5.2.1.8"/>
    </reaction>
</comment>
<evidence type="ECO:0000256" key="6">
    <source>
        <dbReference type="SAM" id="MobiDB-lite"/>
    </source>
</evidence>
<accession>A0A7U0NBC6</accession>
<reference evidence="9 10" key="1">
    <citation type="submission" date="2021-01" db="EMBL/GenBank/DDBJ databases">
        <title>Chromosome sequence of Serratia proteamaculans strain 94 rif-r, isolated from spoiled beef.</title>
        <authorList>
            <person name="Zaytseva Y.V."/>
            <person name="Iablokov S.N."/>
            <person name="Klyukina A."/>
        </authorList>
    </citation>
    <scope>NUCLEOTIDE SEQUENCE [LARGE SCALE GENOMIC DNA]</scope>
    <source>
        <strain evidence="9 10">94 rif-r</strain>
    </source>
</reference>
<dbReference type="GO" id="GO:0006457">
    <property type="term" value="P:protein folding"/>
    <property type="evidence" value="ECO:0007669"/>
    <property type="project" value="InterPro"/>
</dbReference>
<evidence type="ECO:0000313" key="10">
    <source>
        <dbReference type="Proteomes" id="UP000596176"/>
    </source>
</evidence>
<dbReference type="InterPro" id="IPR046357">
    <property type="entry name" value="PPIase_dom_sf"/>
</dbReference>
<feature type="domain" description="PPIase FKBP-type" evidence="8">
    <location>
        <begin position="348"/>
        <end position="434"/>
    </location>
</feature>
<dbReference type="AlphaFoldDB" id="A0A7U0NBC6"/>
<evidence type="ECO:0000313" key="9">
    <source>
        <dbReference type="EMBL" id="QQX55960.1"/>
    </source>
</evidence>
<feature type="chain" id="PRO_5031280238" description="peptidylprolyl isomerase" evidence="7">
    <location>
        <begin position="23"/>
        <end position="436"/>
    </location>
</feature>
<evidence type="ECO:0000259" key="8">
    <source>
        <dbReference type="PROSITE" id="PS50059"/>
    </source>
</evidence>
<evidence type="ECO:0000256" key="3">
    <source>
        <dbReference type="ARBA" id="ARBA00023110"/>
    </source>
</evidence>
<feature type="coiled-coil region" evidence="5">
    <location>
        <begin position="91"/>
        <end position="118"/>
    </location>
</feature>
<sequence>MRVSRLAFLGFTALMVVSKAQADEGVPALLQFAEQYQRQNVKPETPASDKARNSEKTAAPKKKDDNPRQITRQAEPPKAAASTAFTLRRSLVESEQQLTRQQAELDALRQEITALRAEKPPVSASPVPTDISLLQQWLAGLSQAWRGSPDAQRTASLLQQAQRDTQQAREAQVRAESQLAGLTAKLSATEQTNQDYEQKLAGQQQRLVQAQIEATELGKRQRWEVTAEQLKDEKNRLSYAAGSALGRDIDGLMAERQSWGVPVDRNSLLAGVLDAVSGHLLLPPAELARLMEKADSAAGAAREKRVKAQVQQDQDYLARFSKQKGVKQSAMGFWYRVDYAGDHELAKNAVIDVVVKERLTDGTVIQDMELSGKVLSQPLSAYPPLFREAIGHLRNHGSLTMVVPPEFAYGEAGYPPKVPPNATMVYELRIDNSQTP</sequence>
<dbReference type="Pfam" id="PF00254">
    <property type="entry name" value="FKBP_C"/>
    <property type="match status" value="1"/>
</dbReference>
<keyword evidence="3 4" id="KW-0697">Rotamase</keyword>
<dbReference type="GO" id="GO:0003755">
    <property type="term" value="F:peptidyl-prolyl cis-trans isomerase activity"/>
    <property type="evidence" value="ECO:0007669"/>
    <property type="project" value="UniProtKB-KW"/>
</dbReference>
<feature type="coiled-coil region" evidence="5">
    <location>
        <begin position="158"/>
        <end position="213"/>
    </location>
</feature>
<dbReference type="EC" id="5.2.1.8" evidence="2 4"/>
<evidence type="ECO:0000256" key="4">
    <source>
        <dbReference type="PROSITE-ProRule" id="PRU00277"/>
    </source>
</evidence>
<dbReference type="Gene3D" id="3.10.50.40">
    <property type="match status" value="1"/>
</dbReference>
<dbReference type="InterPro" id="IPR036944">
    <property type="entry name" value="PPIase_FKBP_N_sf"/>
</dbReference>
<evidence type="ECO:0000256" key="1">
    <source>
        <dbReference type="ARBA" id="ARBA00000971"/>
    </source>
</evidence>
<dbReference type="SUPFAM" id="SSF54534">
    <property type="entry name" value="FKBP-like"/>
    <property type="match status" value="1"/>
</dbReference>
<keyword evidence="5" id="KW-0175">Coiled coil</keyword>
<dbReference type="Pfam" id="PF01346">
    <property type="entry name" value="FKBP_N"/>
    <property type="match status" value="1"/>
</dbReference>
<proteinExistence type="predicted"/>
<name>A0A7U0NBC6_SERPR</name>
<dbReference type="Proteomes" id="UP000596176">
    <property type="component" value="Chromosome"/>
</dbReference>
<dbReference type="InterPro" id="IPR001179">
    <property type="entry name" value="PPIase_FKBP_dom"/>
</dbReference>
<dbReference type="Gene3D" id="1.10.287.460">
    <property type="entry name" value="Peptidyl-prolyl cis-trans isomerase, FKBP-type, N-terminal domain"/>
    <property type="match status" value="1"/>
</dbReference>
<protein>
    <recommendedName>
        <fullName evidence="2 4">peptidylprolyl isomerase</fullName>
        <ecNumber evidence="2 4">5.2.1.8</ecNumber>
    </recommendedName>
</protein>
<evidence type="ECO:0000256" key="7">
    <source>
        <dbReference type="SAM" id="SignalP"/>
    </source>
</evidence>
<dbReference type="EMBL" id="CP068391">
    <property type="protein sequence ID" value="QQX55960.1"/>
    <property type="molecule type" value="Genomic_DNA"/>
</dbReference>
<evidence type="ECO:0000256" key="2">
    <source>
        <dbReference type="ARBA" id="ARBA00013194"/>
    </source>
</evidence>
<feature type="signal peptide" evidence="7">
    <location>
        <begin position="1"/>
        <end position="22"/>
    </location>
</feature>
<gene>
    <name evidence="9" type="ORF">JKX24_13870</name>
</gene>